<sequence length="347" mass="38525">MDGLIIPRRGFYGGSNGRFQFEIFSEKAPPVEHEEITEGGKKKYIVWADQKMFRDLMEFYSMYPGHEDAASAAVFKALDDKPSIPKIMGIVNATPDSFYPGSRVLGHSDLVFKMIDEKPDILDIGAESTRPGSKGIDPSTELERLIPVVKMVRDYSDIPISIDSRHPSVIDGLIKYEINYINDISGFTDRKMIDIAKDSGLNCIVMHMRGTPENMQSLTAYDDIIYDVAGFLANRADELLRNDVGFDRIILDPGIGFAKDIKGNVDILRNIKSFNVGFPLLVGTSRKTFIGTITGQNVENRLAGTIGTSIYLAENRVSILRVHDVKENRDALTTYLVLASQGMGSNT</sequence>
<evidence type="ECO:0000256" key="4">
    <source>
        <dbReference type="ARBA" id="ARBA00012458"/>
    </source>
</evidence>
<dbReference type="KEGG" id="tac:Ta0079"/>
<evidence type="ECO:0000256" key="6">
    <source>
        <dbReference type="ARBA" id="ARBA00022723"/>
    </source>
</evidence>
<proteinExistence type="predicted"/>
<gene>
    <name evidence="10" type="ordered locus">Ta0079</name>
</gene>
<keyword evidence="8" id="KW-0289">Folate biosynthesis</keyword>
<dbReference type="OrthoDB" id="371861at2157"/>
<dbReference type="STRING" id="273075.gene:9571294"/>
<evidence type="ECO:0000259" key="9">
    <source>
        <dbReference type="PROSITE" id="PS50972"/>
    </source>
</evidence>
<dbReference type="PANTHER" id="PTHR20941:SF1">
    <property type="entry name" value="FOLIC ACID SYNTHESIS PROTEIN FOL1"/>
    <property type="match status" value="1"/>
</dbReference>
<dbReference type="HOGENOM" id="CLU_008023_0_2_2"/>
<dbReference type="GO" id="GO:0004156">
    <property type="term" value="F:dihydropteroate synthase activity"/>
    <property type="evidence" value="ECO:0007669"/>
    <property type="project" value="UniProtKB-EC"/>
</dbReference>
<comment type="catalytic activity">
    <reaction evidence="1">
        <text>(7,8-dihydropterin-6-yl)methyl diphosphate + 4-aminobenzoate = 7,8-dihydropteroate + diphosphate</text>
        <dbReference type="Rhea" id="RHEA:19949"/>
        <dbReference type="ChEBI" id="CHEBI:17836"/>
        <dbReference type="ChEBI" id="CHEBI:17839"/>
        <dbReference type="ChEBI" id="CHEBI:33019"/>
        <dbReference type="ChEBI" id="CHEBI:72950"/>
        <dbReference type="EC" id="2.5.1.15"/>
    </reaction>
</comment>
<evidence type="ECO:0000256" key="5">
    <source>
        <dbReference type="ARBA" id="ARBA00022679"/>
    </source>
</evidence>
<evidence type="ECO:0000313" key="11">
    <source>
        <dbReference type="Proteomes" id="UP000001024"/>
    </source>
</evidence>
<evidence type="ECO:0000256" key="2">
    <source>
        <dbReference type="ARBA" id="ARBA00001946"/>
    </source>
</evidence>
<comment type="cofactor">
    <cofactor evidence="2">
        <name>Mg(2+)</name>
        <dbReference type="ChEBI" id="CHEBI:18420"/>
    </cofactor>
</comment>
<dbReference type="PROSITE" id="PS50972">
    <property type="entry name" value="PTERIN_BINDING"/>
    <property type="match status" value="1"/>
</dbReference>
<dbReference type="InterPro" id="IPR006390">
    <property type="entry name" value="DHP_synth_dom"/>
</dbReference>
<dbReference type="GO" id="GO:0046656">
    <property type="term" value="P:folic acid biosynthetic process"/>
    <property type="evidence" value="ECO:0007669"/>
    <property type="project" value="UniProtKB-KW"/>
</dbReference>
<comment type="pathway">
    <text evidence="3">Cofactor biosynthesis; tetrahydrofolate biosynthesis; 7,8-dihydrofolate from 2-amino-4-hydroxy-6-hydroxymethyl-7,8-dihydropteridine diphosphate and 4-aminobenzoate: step 1/2.</text>
</comment>
<dbReference type="PANTHER" id="PTHR20941">
    <property type="entry name" value="FOLATE SYNTHESIS PROTEINS"/>
    <property type="match status" value="1"/>
</dbReference>
<dbReference type="PaxDb" id="273075-Ta0079"/>
<dbReference type="Gene3D" id="3.20.20.20">
    <property type="entry name" value="Dihydropteroate synthase-like"/>
    <property type="match status" value="1"/>
</dbReference>
<dbReference type="NCBIfam" id="TIGR01496">
    <property type="entry name" value="DHPS"/>
    <property type="match status" value="1"/>
</dbReference>
<dbReference type="GO" id="GO:0005829">
    <property type="term" value="C:cytosol"/>
    <property type="evidence" value="ECO:0007669"/>
    <property type="project" value="TreeGrafter"/>
</dbReference>
<evidence type="ECO:0000256" key="7">
    <source>
        <dbReference type="ARBA" id="ARBA00022842"/>
    </source>
</evidence>
<protein>
    <recommendedName>
        <fullName evidence="4">dihydropteroate synthase</fullName>
        <ecNumber evidence="4">2.5.1.15</ecNumber>
    </recommendedName>
</protein>
<dbReference type="GO" id="GO:0046872">
    <property type="term" value="F:metal ion binding"/>
    <property type="evidence" value="ECO:0007669"/>
    <property type="project" value="UniProtKB-KW"/>
</dbReference>
<evidence type="ECO:0000313" key="10">
    <source>
        <dbReference type="EMBL" id="CAC11227.1"/>
    </source>
</evidence>
<dbReference type="EMBL" id="AL445063">
    <property type="protein sequence ID" value="CAC11227.1"/>
    <property type="molecule type" value="Genomic_DNA"/>
</dbReference>
<keyword evidence="11" id="KW-1185">Reference proteome</keyword>
<evidence type="ECO:0000256" key="1">
    <source>
        <dbReference type="ARBA" id="ARBA00000012"/>
    </source>
</evidence>
<reference evidence="10 11" key="1">
    <citation type="journal article" date="2000" name="Nature">
        <title>The genome sequence of the thermoacidophilic scavenger Thermoplasma acidophilum.</title>
        <authorList>
            <person name="Ruepp A."/>
            <person name="Graml W."/>
            <person name="Santos-Martinez M.L."/>
            <person name="Koretke K.K."/>
            <person name="Volker C."/>
            <person name="Mewes H.W."/>
            <person name="Frishman D."/>
            <person name="Stocker S."/>
            <person name="Lupas A.N."/>
            <person name="Baumeister W."/>
        </authorList>
    </citation>
    <scope>NUCLEOTIDE SEQUENCE [LARGE SCALE GENOMIC DNA]</scope>
    <source>
        <strain evidence="11">ATCC 25905 / DSM 1728 / JCM 9062 / NBRC 15155 / AMRC-C165</strain>
    </source>
</reference>
<dbReference type="AlphaFoldDB" id="Q9HLZ4"/>
<dbReference type="Pfam" id="PF00809">
    <property type="entry name" value="Pterin_bind"/>
    <property type="match status" value="1"/>
</dbReference>
<dbReference type="InterPro" id="IPR000489">
    <property type="entry name" value="Pterin-binding_dom"/>
</dbReference>
<dbReference type="Proteomes" id="UP000001024">
    <property type="component" value="Chromosome"/>
</dbReference>
<accession>Q9HLZ4</accession>
<evidence type="ECO:0000256" key="3">
    <source>
        <dbReference type="ARBA" id="ARBA00004763"/>
    </source>
</evidence>
<dbReference type="InParanoid" id="Q9HLZ4"/>
<dbReference type="EnsemblBacteria" id="CAC11227">
    <property type="protein sequence ID" value="CAC11227"/>
    <property type="gene ID" value="CAC11227"/>
</dbReference>
<evidence type="ECO:0000256" key="8">
    <source>
        <dbReference type="ARBA" id="ARBA00022909"/>
    </source>
</evidence>
<keyword evidence="6" id="KW-0479">Metal-binding</keyword>
<keyword evidence="7" id="KW-0460">Magnesium</keyword>
<dbReference type="CDD" id="cd00739">
    <property type="entry name" value="DHPS"/>
    <property type="match status" value="1"/>
</dbReference>
<dbReference type="RefSeq" id="WP_010900507.1">
    <property type="nucleotide sequence ID" value="NC_002578.1"/>
</dbReference>
<organism evidence="10 11">
    <name type="scientific">Thermoplasma acidophilum (strain ATCC 25905 / DSM 1728 / JCM 9062 / NBRC 15155 / AMRC-C165)</name>
    <dbReference type="NCBI Taxonomy" id="273075"/>
    <lineage>
        <taxon>Archaea</taxon>
        <taxon>Methanobacteriati</taxon>
        <taxon>Thermoplasmatota</taxon>
        <taxon>Thermoplasmata</taxon>
        <taxon>Thermoplasmatales</taxon>
        <taxon>Thermoplasmataceae</taxon>
        <taxon>Thermoplasma</taxon>
    </lineage>
</organism>
<dbReference type="eggNOG" id="arCOG01978">
    <property type="taxonomic scope" value="Archaea"/>
</dbReference>
<dbReference type="GO" id="GO:0046654">
    <property type="term" value="P:tetrahydrofolate biosynthetic process"/>
    <property type="evidence" value="ECO:0007669"/>
    <property type="project" value="TreeGrafter"/>
</dbReference>
<dbReference type="InterPro" id="IPR011005">
    <property type="entry name" value="Dihydropteroate_synth-like_sf"/>
</dbReference>
<feature type="domain" description="Pterin-binding" evidence="9">
    <location>
        <begin position="85"/>
        <end position="333"/>
    </location>
</feature>
<name>Q9HLZ4_THEAC</name>
<dbReference type="SUPFAM" id="SSF51717">
    <property type="entry name" value="Dihydropteroate synthetase-like"/>
    <property type="match status" value="1"/>
</dbReference>
<keyword evidence="5" id="KW-0808">Transferase</keyword>
<dbReference type="EC" id="2.5.1.15" evidence="4"/>
<dbReference type="InterPro" id="IPR045031">
    <property type="entry name" value="DHP_synth-like"/>
</dbReference>